<dbReference type="AlphaFoldDB" id="X1C9W7"/>
<comment type="caution">
    <text evidence="1">The sequence shown here is derived from an EMBL/GenBank/DDBJ whole genome shotgun (WGS) entry which is preliminary data.</text>
</comment>
<sequence length="106" mass="12294">MKIKILSSIILITCIGILFTTPQKSHASTKFLDGKLSISGFIKETANIRTAMNDRDKDYNQTRVDFLQTSGLFEMLYTAKDEENLGINLFVGFKYWWQKAQWFDDE</sequence>
<name>X1C9W7_9ZZZZ</name>
<reference evidence="1" key="1">
    <citation type="journal article" date="2014" name="Front. Microbiol.">
        <title>High frequency of phylogenetically diverse reductive dehalogenase-homologous genes in deep subseafloor sedimentary metagenomes.</title>
        <authorList>
            <person name="Kawai M."/>
            <person name="Futagami T."/>
            <person name="Toyoda A."/>
            <person name="Takaki Y."/>
            <person name="Nishi S."/>
            <person name="Hori S."/>
            <person name="Arai W."/>
            <person name="Tsubouchi T."/>
            <person name="Morono Y."/>
            <person name="Uchiyama I."/>
            <person name="Ito T."/>
            <person name="Fujiyama A."/>
            <person name="Inagaki F."/>
            <person name="Takami H."/>
        </authorList>
    </citation>
    <scope>NUCLEOTIDE SEQUENCE</scope>
    <source>
        <strain evidence="1">Expedition CK06-06</strain>
    </source>
</reference>
<gene>
    <name evidence="1" type="ORF">S01H4_38651</name>
</gene>
<dbReference type="EMBL" id="BART01020860">
    <property type="protein sequence ID" value="GAG93178.1"/>
    <property type="molecule type" value="Genomic_DNA"/>
</dbReference>
<feature type="non-terminal residue" evidence="1">
    <location>
        <position position="106"/>
    </location>
</feature>
<protein>
    <submittedName>
        <fullName evidence="1">Uncharacterized protein</fullName>
    </submittedName>
</protein>
<accession>X1C9W7</accession>
<organism evidence="1">
    <name type="scientific">marine sediment metagenome</name>
    <dbReference type="NCBI Taxonomy" id="412755"/>
    <lineage>
        <taxon>unclassified sequences</taxon>
        <taxon>metagenomes</taxon>
        <taxon>ecological metagenomes</taxon>
    </lineage>
</organism>
<evidence type="ECO:0000313" key="1">
    <source>
        <dbReference type="EMBL" id="GAG93178.1"/>
    </source>
</evidence>
<proteinExistence type="predicted"/>